<dbReference type="GO" id="GO:0106312">
    <property type="term" value="F:methylenetetrahydrofolate reductase (NADH) activity"/>
    <property type="evidence" value="ECO:0007669"/>
    <property type="project" value="UniProtKB-EC"/>
</dbReference>
<dbReference type="UniPathway" id="UPA00193"/>
<name>A0A1I4SZC1_PSUAM</name>
<dbReference type="STRING" id="260086.SAMN05216207_10026"/>
<gene>
    <name evidence="9" type="ORF">SAMN05216207_10026</name>
</gene>
<dbReference type="EMBL" id="FOUY01000002">
    <property type="protein sequence ID" value="SFM69650.1"/>
    <property type="molecule type" value="Genomic_DNA"/>
</dbReference>
<comment type="cofactor">
    <cofactor evidence="1 8">
        <name>FAD</name>
        <dbReference type="ChEBI" id="CHEBI:57692"/>
    </cofactor>
</comment>
<comment type="similarity">
    <text evidence="3 8">Belongs to the methylenetetrahydrofolate reductase family.</text>
</comment>
<evidence type="ECO:0000256" key="4">
    <source>
        <dbReference type="ARBA" id="ARBA00022630"/>
    </source>
</evidence>
<dbReference type="AlphaFoldDB" id="A0A1I4SZC1"/>
<dbReference type="InterPro" id="IPR003171">
    <property type="entry name" value="Mehydrof_redctse-like"/>
</dbReference>
<evidence type="ECO:0000256" key="2">
    <source>
        <dbReference type="ARBA" id="ARBA00004777"/>
    </source>
</evidence>
<dbReference type="InterPro" id="IPR029041">
    <property type="entry name" value="FAD-linked_oxidoreductase-like"/>
</dbReference>
<dbReference type="Gene3D" id="3.20.20.220">
    <property type="match status" value="1"/>
</dbReference>
<keyword evidence="10" id="KW-1185">Reference proteome</keyword>
<keyword evidence="6 8" id="KW-0560">Oxidoreductase</keyword>
<dbReference type="GO" id="GO:0035999">
    <property type="term" value="P:tetrahydrofolate interconversion"/>
    <property type="evidence" value="ECO:0007669"/>
    <property type="project" value="UniProtKB-UniPathway"/>
</dbReference>
<dbReference type="Pfam" id="PF02219">
    <property type="entry name" value="MTHFR"/>
    <property type="match status" value="1"/>
</dbReference>
<keyword evidence="4 8" id="KW-0285">Flavoprotein</keyword>
<proteinExistence type="inferred from homology"/>
<comment type="pathway">
    <text evidence="2 8">One-carbon metabolism; tetrahydrofolate interconversion.</text>
</comment>
<protein>
    <recommendedName>
        <fullName evidence="8">Methylenetetrahydrofolate reductase</fullName>
    </recommendedName>
</protein>
<dbReference type="OrthoDB" id="9812555at2"/>
<dbReference type="RefSeq" id="WP_093336673.1">
    <property type="nucleotide sequence ID" value="NZ_FOUY01000002.1"/>
</dbReference>
<keyword evidence="5 8" id="KW-0274">FAD</keyword>
<dbReference type="SUPFAM" id="SSF51730">
    <property type="entry name" value="FAD-linked oxidoreductase"/>
    <property type="match status" value="1"/>
</dbReference>
<evidence type="ECO:0000313" key="10">
    <source>
        <dbReference type="Proteomes" id="UP000199614"/>
    </source>
</evidence>
<accession>A0A1I4SZC1</accession>
<organism evidence="9 10">
    <name type="scientific">Pseudonocardia ammonioxydans</name>
    <dbReference type="NCBI Taxonomy" id="260086"/>
    <lineage>
        <taxon>Bacteria</taxon>
        <taxon>Bacillati</taxon>
        <taxon>Actinomycetota</taxon>
        <taxon>Actinomycetes</taxon>
        <taxon>Pseudonocardiales</taxon>
        <taxon>Pseudonocardiaceae</taxon>
        <taxon>Pseudonocardia</taxon>
    </lineage>
</organism>
<reference evidence="9 10" key="1">
    <citation type="submission" date="2016-10" db="EMBL/GenBank/DDBJ databases">
        <authorList>
            <person name="de Groot N.N."/>
        </authorList>
    </citation>
    <scope>NUCLEOTIDE SEQUENCE [LARGE SCALE GENOMIC DNA]</scope>
    <source>
        <strain evidence="9 10">CGMCC 4.1877</strain>
    </source>
</reference>
<evidence type="ECO:0000256" key="1">
    <source>
        <dbReference type="ARBA" id="ARBA00001974"/>
    </source>
</evidence>
<evidence type="ECO:0000256" key="8">
    <source>
        <dbReference type="RuleBase" id="RU003862"/>
    </source>
</evidence>
<sequence length="290" mass="30827">MGAPIPGRRAASAHRRGATAHLLTGARYELLPLPGTLDRAAALPPGSTVTVTASPNRGVEATVSLTEALSRTGFRAVPHLAARQLTDRAELAGVLDRLDAAGVRDVFVVGGDAREPAGEFPDGLALLTAMAELRHPMTDVGLPSYPEGHPLIDDDRLWAALRDKQSHATYTVTQLCFDADTVCAFAAAARARGIGLPIVVGVPGAVDIGRLLRMSLRVGAGDSVRFLRSHRSIAGKLLRPNGYRPDGLVRRLGAHVAAGRCRPAGLHLYTFNQVESTLRWVQQARRRAAS</sequence>
<dbReference type="GO" id="GO:0071949">
    <property type="term" value="F:FAD binding"/>
    <property type="evidence" value="ECO:0007669"/>
    <property type="project" value="TreeGrafter"/>
</dbReference>
<dbReference type="Proteomes" id="UP000199614">
    <property type="component" value="Unassembled WGS sequence"/>
</dbReference>
<dbReference type="GO" id="GO:0005829">
    <property type="term" value="C:cytosol"/>
    <property type="evidence" value="ECO:0007669"/>
    <property type="project" value="TreeGrafter"/>
</dbReference>
<evidence type="ECO:0000256" key="7">
    <source>
        <dbReference type="ARBA" id="ARBA00048628"/>
    </source>
</evidence>
<evidence type="ECO:0000256" key="3">
    <source>
        <dbReference type="ARBA" id="ARBA00006743"/>
    </source>
</evidence>
<evidence type="ECO:0000256" key="5">
    <source>
        <dbReference type="ARBA" id="ARBA00022827"/>
    </source>
</evidence>
<evidence type="ECO:0000313" key="9">
    <source>
        <dbReference type="EMBL" id="SFM69650.1"/>
    </source>
</evidence>
<dbReference type="GO" id="GO:0009086">
    <property type="term" value="P:methionine biosynthetic process"/>
    <property type="evidence" value="ECO:0007669"/>
    <property type="project" value="TreeGrafter"/>
</dbReference>
<comment type="catalytic activity">
    <reaction evidence="7">
        <text>(6S)-5-methyl-5,6,7,8-tetrahydrofolate + NAD(+) = (6R)-5,10-methylene-5,6,7,8-tetrahydrofolate + NADH + H(+)</text>
        <dbReference type="Rhea" id="RHEA:19821"/>
        <dbReference type="ChEBI" id="CHEBI:15378"/>
        <dbReference type="ChEBI" id="CHEBI:15636"/>
        <dbReference type="ChEBI" id="CHEBI:18608"/>
        <dbReference type="ChEBI" id="CHEBI:57540"/>
        <dbReference type="ChEBI" id="CHEBI:57945"/>
        <dbReference type="EC" id="1.5.1.54"/>
    </reaction>
    <physiologicalReaction direction="right-to-left" evidence="7">
        <dbReference type="Rhea" id="RHEA:19823"/>
    </physiologicalReaction>
</comment>
<evidence type="ECO:0000256" key="6">
    <source>
        <dbReference type="ARBA" id="ARBA00023002"/>
    </source>
</evidence>
<dbReference type="PANTHER" id="PTHR45754">
    <property type="entry name" value="METHYLENETETRAHYDROFOLATE REDUCTASE"/>
    <property type="match status" value="1"/>
</dbReference>
<dbReference type="PANTHER" id="PTHR45754:SF3">
    <property type="entry name" value="METHYLENETETRAHYDROFOLATE REDUCTASE (NADPH)"/>
    <property type="match status" value="1"/>
</dbReference>